<evidence type="ECO:0000313" key="2">
    <source>
        <dbReference type="Proteomes" id="UP000245535"/>
    </source>
</evidence>
<organism evidence="1 2">
    <name type="scientific">Sediminitomix flava</name>
    <dbReference type="NCBI Taxonomy" id="379075"/>
    <lineage>
        <taxon>Bacteria</taxon>
        <taxon>Pseudomonadati</taxon>
        <taxon>Bacteroidota</taxon>
        <taxon>Cytophagia</taxon>
        <taxon>Cytophagales</taxon>
        <taxon>Flammeovirgaceae</taxon>
        <taxon>Sediminitomix</taxon>
    </lineage>
</organism>
<dbReference type="RefSeq" id="WP_109620346.1">
    <property type="nucleotide sequence ID" value="NZ_QGDO01000005.1"/>
</dbReference>
<accession>A0A315Z6G0</accession>
<reference evidence="1 2" key="1">
    <citation type="submission" date="2018-03" db="EMBL/GenBank/DDBJ databases">
        <title>Genomic Encyclopedia of Archaeal and Bacterial Type Strains, Phase II (KMG-II): from individual species to whole genera.</title>
        <authorList>
            <person name="Goeker M."/>
        </authorList>
    </citation>
    <scope>NUCLEOTIDE SEQUENCE [LARGE SCALE GENOMIC DNA]</scope>
    <source>
        <strain evidence="1 2">DSM 28229</strain>
    </source>
</reference>
<dbReference type="AlphaFoldDB" id="A0A315Z6G0"/>
<dbReference type="Proteomes" id="UP000245535">
    <property type="component" value="Unassembled WGS sequence"/>
</dbReference>
<protein>
    <submittedName>
        <fullName evidence="1">Uncharacterized protein</fullName>
    </submittedName>
</protein>
<proteinExistence type="predicted"/>
<dbReference type="EMBL" id="QGDO01000005">
    <property type="protein sequence ID" value="PWJ40008.1"/>
    <property type="molecule type" value="Genomic_DNA"/>
</dbReference>
<name>A0A315Z6G0_SEDFL</name>
<gene>
    <name evidence="1" type="ORF">BC781_10571</name>
</gene>
<keyword evidence="2" id="KW-1185">Reference proteome</keyword>
<comment type="caution">
    <text evidence="1">The sequence shown here is derived from an EMBL/GenBank/DDBJ whole genome shotgun (WGS) entry which is preliminary data.</text>
</comment>
<evidence type="ECO:0000313" key="1">
    <source>
        <dbReference type="EMBL" id="PWJ40008.1"/>
    </source>
</evidence>
<sequence length="84" mass="9163">MFDENMIAAQIKNVIMTAESEDTISMQIGQAMMFLQGSGMSPEQIAEIIGKVEAYLQTLDVEGNEQAQKNLDAVLAKIAEIKNA</sequence>